<dbReference type="AlphaFoldDB" id="A0A6A7N6V2"/>
<dbReference type="InterPro" id="IPR029017">
    <property type="entry name" value="Enolase-like_N"/>
</dbReference>
<dbReference type="GO" id="GO:0016854">
    <property type="term" value="F:racemase and epimerase activity"/>
    <property type="evidence" value="ECO:0007669"/>
    <property type="project" value="UniProtKB-ARBA"/>
</dbReference>
<dbReference type="GO" id="GO:0009234">
    <property type="term" value="P:menaquinone biosynthetic process"/>
    <property type="evidence" value="ECO:0007669"/>
    <property type="project" value="UniProtKB-UniRule"/>
</dbReference>
<comment type="caution">
    <text evidence="8">The sequence shown here is derived from an EMBL/GenBank/DDBJ whole genome shotgun (WGS) entry which is preliminary data.</text>
</comment>
<evidence type="ECO:0000256" key="2">
    <source>
        <dbReference type="ARBA" id="ARBA00022723"/>
    </source>
</evidence>
<dbReference type="SUPFAM" id="SSF54826">
    <property type="entry name" value="Enolase N-terminal domain-like"/>
    <property type="match status" value="1"/>
</dbReference>
<keyword evidence="2" id="KW-0479">Metal-binding</keyword>
<gene>
    <name evidence="8" type="primary">menC</name>
    <name evidence="8" type="ORF">GEV02_20445</name>
</gene>
<dbReference type="Pfam" id="PF02746">
    <property type="entry name" value="MR_MLE_N"/>
    <property type="match status" value="1"/>
</dbReference>
<keyword evidence="4 8" id="KW-0456">Lyase</keyword>
<name>A0A6A7N6V2_9BURK</name>
<dbReference type="InterPro" id="IPR029065">
    <property type="entry name" value="Enolase_C-like"/>
</dbReference>
<evidence type="ECO:0000256" key="4">
    <source>
        <dbReference type="ARBA" id="ARBA00023239"/>
    </source>
</evidence>
<evidence type="ECO:0000256" key="5">
    <source>
        <dbReference type="ARBA" id="ARBA00029491"/>
    </source>
</evidence>
<dbReference type="GO" id="GO:0043748">
    <property type="term" value="F:O-succinylbenzoate synthase activity"/>
    <property type="evidence" value="ECO:0007669"/>
    <property type="project" value="UniProtKB-EC"/>
</dbReference>
<sequence>MDHQYLHSAVPISPAAQARIPALQRIDLITVRLPYLRPFSTSVHTWAAKEALLLRVEADGVVGWGECVADPDPFYASETTQTVRHVFKQFLLPLVQPGLTLGELLHSWSPVRGHGMAKAMVENALLDLIARQQGLPLHRLLGLAARPIQSGVALGIQPSIPALLDAVADAMSRPYHRVKLKIMQGKDVEWVAAVREAFPDLALMADANGDYRLEHAPILRALDAFNLSMIEQPLSYSDIVQHAALQSQLATPLCLDESIHDLDDARSALALKAARIINIKQGRVGGMIESLRIAALCEQAGIGVWSGGMDETGIGRAFNMQLQAAPGFTLPGDTAETSRYFKEDIVDQAVVLGDDGYIAMPGGPGIGVTVLEERVTRYTLNRERIL</sequence>
<keyword evidence="9" id="KW-1185">Reference proteome</keyword>
<dbReference type="InterPro" id="IPR013342">
    <property type="entry name" value="Mandelate_racemase_C"/>
</dbReference>
<dbReference type="UniPathway" id="UPA00079"/>
<accession>A0A6A7N6V2</accession>
<dbReference type="SFLD" id="SFLDS00001">
    <property type="entry name" value="Enolase"/>
    <property type="match status" value="1"/>
</dbReference>
<evidence type="ECO:0000256" key="3">
    <source>
        <dbReference type="ARBA" id="ARBA00022842"/>
    </source>
</evidence>
<dbReference type="Gene3D" id="3.30.390.10">
    <property type="entry name" value="Enolase-like, N-terminal domain"/>
    <property type="match status" value="1"/>
</dbReference>
<feature type="domain" description="Mandelate racemase/muconate lactonizing enzyme C-terminal" evidence="7">
    <location>
        <begin position="161"/>
        <end position="252"/>
    </location>
</feature>
<dbReference type="InterPro" id="IPR013341">
    <property type="entry name" value="Mandelate_racemase_N_dom"/>
</dbReference>
<dbReference type="NCBIfam" id="TIGR01928">
    <property type="entry name" value="menC_lowGC_arch"/>
    <property type="match status" value="1"/>
</dbReference>
<keyword evidence="3" id="KW-0460">Magnesium</keyword>
<dbReference type="PANTHER" id="PTHR48073">
    <property type="entry name" value="O-SUCCINYLBENZOATE SYNTHASE-RELATED"/>
    <property type="match status" value="1"/>
</dbReference>
<dbReference type="Proteomes" id="UP000440498">
    <property type="component" value="Unassembled WGS sequence"/>
</dbReference>
<dbReference type="UniPathway" id="UPA01057">
    <property type="reaction ID" value="UER00165"/>
</dbReference>
<dbReference type="InterPro" id="IPR036849">
    <property type="entry name" value="Enolase-like_C_sf"/>
</dbReference>
<evidence type="ECO:0000313" key="9">
    <source>
        <dbReference type="Proteomes" id="UP000440498"/>
    </source>
</evidence>
<dbReference type="EC" id="4.2.1.113" evidence="5 6"/>
<dbReference type="PANTHER" id="PTHR48073:SF5">
    <property type="entry name" value="O-SUCCINYLBENZOATE SYNTHASE"/>
    <property type="match status" value="1"/>
</dbReference>
<evidence type="ECO:0000256" key="1">
    <source>
        <dbReference type="ARBA" id="ARBA00001968"/>
    </source>
</evidence>
<dbReference type="RefSeq" id="WP_152839812.1">
    <property type="nucleotide sequence ID" value="NZ_WHUG01000008.1"/>
</dbReference>
<protein>
    <recommendedName>
        <fullName evidence="5 6">o-succinylbenzoate synthase</fullName>
        <ecNumber evidence="5 6">4.2.1.113</ecNumber>
    </recommendedName>
</protein>
<evidence type="ECO:0000259" key="7">
    <source>
        <dbReference type="SMART" id="SM00922"/>
    </source>
</evidence>
<dbReference type="GO" id="GO:0046872">
    <property type="term" value="F:metal ion binding"/>
    <property type="evidence" value="ECO:0007669"/>
    <property type="project" value="UniProtKB-KW"/>
</dbReference>
<organism evidence="8 9">
    <name type="scientific">Rugamonas aquatica</name>
    <dbReference type="NCBI Taxonomy" id="2743357"/>
    <lineage>
        <taxon>Bacteria</taxon>
        <taxon>Pseudomonadati</taxon>
        <taxon>Pseudomonadota</taxon>
        <taxon>Betaproteobacteria</taxon>
        <taxon>Burkholderiales</taxon>
        <taxon>Oxalobacteraceae</taxon>
        <taxon>Telluria group</taxon>
        <taxon>Rugamonas</taxon>
    </lineage>
</organism>
<evidence type="ECO:0000256" key="6">
    <source>
        <dbReference type="NCBIfam" id="TIGR01928"/>
    </source>
</evidence>
<dbReference type="InterPro" id="IPR010197">
    <property type="entry name" value="OSBS/NAAAR"/>
</dbReference>
<dbReference type="Pfam" id="PF13378">
    <property type="entry name" value="MR_MLE_C"/>
    <property type="match status" value="1"/>
</dbReference>
<evidence type="ECO:0000313" key="8">
    <source>
        <dbReference type="EMBL" id="MQA40527.1"/>
    </source>
</evidence>
<dbReference type="SUPFAM" id="SSF51604">
    <property type="entry name" value="Enolase C-terminal domain-like"/>
    <property type="match status" value="1"/>
</dbReference>
<dbReference type="SMART" id="SM00922">
    <property type="entry name" value="MR_MLE"/>
    <property type="match status" value="1"/>
</dbReference>
<proteinExistence type="predicted"/>
<dbReference type="EMBL" id="WHUG01000008">
    <property type="protein sequence ID" value="MQA40527.1"/>
    <property type="molecule type" value="Genomic_DNA"/>
</dbReference>
<comment type="cofactor">
    <cofactor evidence="1">
        <name>a divalent metal cation</name>
        <dbReference type="ChEBI" id="CHEBI:60240"/>
    </cofactor>
</comment>
<dbReference type="SFLD" id="SFLDG00180">
    <property type="entry name" value="muconate_cycloisomerase"/>
    <property type="match status" value="1"/>
</dbReference>
<reference evidence="8 9" key="1">
    <citation type="submission" date="2019-10" db="EMBL/GenBank/DDBJ databases">
        <title>Two novel species isolated from a subtropical stream in China.</title>
        <authorList>
            <person name="Lu H."/>
        </authorList>
    </citation>
    <scope>NUCLEOTIDE SEQUENCE [LARGE SCALE GENOMIC DNA]</scope>
    <source>
        <strain evidence="8 9">FT29W</strain>
    </source>
</reference>
<dbReference type="Gene3D" id="3.20.20.120">
    <property type="entry name" value="Enolase-like C-terminal domain"/>
    <property type="match status" value="1"/>
</dbReference>
<dbReference type="SFLD" id="SFLDF00009">
    <property type="entry name" value="o-succinylbenzoate_synthase"/>
    <property type="match status" value="1"/>
</dbReference>